<evidence type="ECO:0000256" key="2">
    <source>
        <dbReference type="ARBA" id="ARBA00009220"/>
    </source>
</evidence>
<dbReference type="GO" id="GO:0003677">
    <property type="term" value="F:DNA binding"/>
    <property type="evidence" value="ECO:0007669"/>
    <property type="project" value="UniProtKB-KW"/>
</dbReference>
<evidence type="ECO:0000256" key="11">
    <source>
        <dbReference type="ARBA" id="ARBA00023159"/>
    </source>
</evidence>
<feature type="compositionally biased region" description="Polar residues" evidence="14">
    <location>
        <begin position="183"/>
        <end position="201"/>
    </location>
</feature>
<keyword evidence="4" id="KW-0547">Nucleotide-binding</keyword>
<dbReference type="GO" id="GO:0042393">
    <property type="term" value="F:histone binding"/>
    <property type="evidence" value="ECO:0007669"/>
    <property type="project" value="TreeGrafter"/>
</dbReference>
<dbReference type="InterPro" id="IPR038718">
    <property type="entry name" value="SNF2-like_sf"/>
</dbReference>
<evidence type="ECO:0000256" key="10">
    <source>
        <dbReference type="ARBA" id="ARBA00023125"/>
    </source>
</evidence>
<evidence type="ECO:0000256" key="13">
    <source>
        <dbReference type="ARBA" id="ARBA00023242"/>
    </source>
</evidence>
<evidence type="ECO:0000256" key="3">
    <source>
        <dbReference type="ARBA" id="ARBA00012551"/>
    </source>
</evidence>
<gene>
    <name evidence="17" type="ORF">EJ05DRAFT_422085</name>
</gene>
<evidence type="ECO:0000256" key="8">
    <source>
        <dbReference type="ARBA" id="ARBA00022853"/>
    </source>
</evidence>
<dbReference type="InterPro" id="IPR050520">
    <property type="entry name" value="INO80/SWR1_helicase"/>
</dbReference>
<keyword evidence="18" id="KW-1185">Reference proteome</keyword>
<dbReference type="Proteomes" id="UP000799437">
    <property type="component" value="Unassembled WGS sequence"/>
</dbReference>
<feature type="compositionally biased region" description="Basic and acidic residues" evidence="14">
    <location>
        <begin position="1499"/>
        <end position="1512"/>
    </location>
</feature>
<organism evidence="17 18">
    <name type="scientific">Pseudovirgaria hyperparasitica</name>
    <dbReference type="NCBI Taxonomy" id="470096"/>
    <lineage>
        <taxon>Eukaryota</taxon>
        <taxon>Fungi</taxon>
        <taxon>Dikarya</taxon>
        <taxon>Ascomycota</taxon>
        <taxon>Pezizomycotina</taxon>
        <taxon>Dothideomycetes</taxon>
        <taxon>Dothideomycetes incertae sedis</taxon>
        <taxon>Acrospermales</taxon>
        <taxon>Acrospermaceae</taxon>
        <taxon>Pseudovirgaria</taxon>
    </lineage>
</organism>
<evidence type="ECO:0000256" key="9">
    <source>
        <dbReference type="ARBA" id="ARBA00023015"/>
    </source>
</evidence>
<evidence type="ECO:0000256" key="4">
    <source>
        <dbReference type="ARBA" id="ARBA00022741"/>
    </source>
</evidence>
<evidence type="ECO:0000256" key="7">
    <source>
        <dbReference type="ARBA" id="ARBA00022840"/>
    </source>
</evidence>
<feature type="compositionally biased region" description="Acidic residues" evidence="14">
    <location>
        <begin position="467"/>
        <end position="492"/>
    </location>
</feature>
<evidence type="ECO:0000259" key="16">
    <source>
        <dbReference type="PROSITE" id="PS51194"/>
    </source>
</evidence>
<keyword evidence="11" id="KW-0010">Activator</keyword>
<dbReference type="CDD" id="cd18793">
    <property type="entry name" value="SF2_C_SNF"/>
    <property type="match status" value="1"/>
</dbReference>
<feature type="region of interest" description="Disordered" evidence="14">
    <location>
        <begin position="1482"/>
        <end position="1512"/>
    </location>
</feature>
<dbReference type="OrthoDB" id="372624at2759"/>
<evidence type="ECO:0000256" key="14">
    <source>
        <dbReference type="SAM" id="MobiDB-lite"/>
    </source>
</evidence>
<feature type="region of interest" description="Disordered" evidence="14">
    <location>
        <begin position="271"/>
        <end position="292"/>
    </location>
</feature>
<feature type="domain" description="Helicase C-terminal" evidence="16">
    <location>
        <begin position="1251"/>
        <end position="1404"/>
    </location>
</feature>
<dbReference type="Gene3D" id="3.40.50.10810">
    <property type="entry name" value="Tandem AAA-ATPase domain"/>
    <property type="match status" value="1"/>
</dbReference>
<feature type="domain" description="Helicase ATP-binding" evidence="15">
    <location>
        <begin position="705"/>
        <end position="872"/>
    </location>
</feature>
<feature type="compositionally biased region" description="Acidic residues" evidence="14">
    <location>
        <begin position="504"/>
        <end position="513"/>
    </location>
</feature>
<dbReference type="Gene3D" id="1.20.120.850">
    <property type="entry name" value="SWI2/SNF2 ATPases, N-terminal domain"/>
    <property type="match status" value="1"/>
</dbReference>
<feature type="compositionally biased region" description="Polar residues" evidence="14">
    <location>
        <begin position="545"/>
        <end position="563"/>
    </location>
</feature>
<sequence>GGIELNPGKKRKLGDASSKSSTPRAKSPPWKKFVAEGPTTIFEGGKRKSSRVNVVTSPVQSQPESEQKRVMRPQTGKSTYTLPSVSNSPKPKDKDASFGLASTPVVKRGPGRPRKSSYLQSQMPPPPAPGSSPPNPDTNKRAPPAGRRRRDTWVYTLEPPKKGSLETVEILQSRRRPKPEVITSDTPEPTAQVDQEVSPSQPKLKLKLRRLPPRPPRLQHPGQIPKPRKFESFEHWYNVQDPFEGEEEKRTTDSDTRRRARIVMRILDAAEPGGPLSENKCSRFQPEPVKEPPPQYGTWEFVVAHAINFQSLLQKEKTKHRQWAKRYAQDVVAELSKRRGGHEPTLEELVTARKKQLMHDLKAMWKLAQGDTDKLRKARWEEEQHELGKQALDEMLDQSKELLNRRQVSSEPESDEEDDQEDRGSANGKDDGEITDADSDAELSKEQLEEKYKHVISMSATQSEFDHNDDSDDGDSVDESGAEDEQSDDDDGSNSGDKDKHEDDGDFADDMDVDTSQLLADPNGDNDNDAMDIAPADTKSWKSIDLTSDTPYQSRDADNTTAPPQKRAPMDTSKGDADLTPEELRAKYRNIMAMSMEDVFAEAGLSDQEDASGSDDDSGSSTEESSDEENESDVEDEGDQENEAEPTPLLGFYMSKTELQSAEDTPEATTPSHTPQSMDEHDIHTPSLLRGKLRPYQHDGLDWLAEKWRNGTNGILADEMGLGKTIQTIALLAHCAERGEWGPHLIVVPTSVMLNWEMEFKKFCPGFKILTYYGTQEERKNKRRGWYNSHLHQVGNVVITSYQLILQDELAFKKRDWYYLVLDEAHNIKNFQSQRWQALLKFKTQRRLLLTGTPLQNSIQELWALLYFLMPAGDDGQGGFANLGNFTQALKQPTNQILEQGREVLDADAQSKVTQLHTVLRPYLLRRMKAEVEKQMPGKSEEVIFCSLSKRQRQLYDGFMGRSDTKQTLSSGNYMSIMNCLMSLRKVCNHPDLFETRSIVTSFTMRKPVAAEYEIKDLLFRRKLLKDREDETVNLEFLNLRFTSYEPQTKYDVFRAQQLRTHHVFDDLIALQTKRLKHSPVLDGSIDSGLSHVAANAEQDCLDKLRSNLTLSHQRSAMVRTYRGLEFMSLPLYGSDTVKFLYLDLPNRLAPPKPKKRKMTSDWYLNTSSAIHDLLPTLEQRAQAMEPYVQKFGCITPSVVADGLAELSLSPEGVTAVRTSFPPDRDPFHKARIRLSIAFPDKRLLQFDCGKLQKLALLLRELTSQGHRALIFTQMTKVLDILEEFLNVHGYKYFRLDGSTPIEKRQVYTSQFNQDTRIPVFILSSRSGGLGLNLTGADTVIFYDLDWNPAMDKQCQDRAHRIGQTRDVRIYRMVSEYTIEMNILRKSNQKRLLDDVIIQQGDFTTDHLKDFKDVKVKEDLQKAEQLGELDIDASAAMDRVLGNLTGVGKALEQVEDVEDVRALENARKEEVEEVREDLADFDETKTKEMLETKGNSKLQPDEEKRHVDEYMV</sequence>
<feature type="non-terminal residue" evidence="17">
    <location>
        <position position="1"/>
    </location>
</feature>
<dbReference type="GO" id="GO:0016887">
    <property type="term" value="F:ATP hydrolysis activity"/>
    <property type="evidence" value="ECO:0007669"/>
    <property type="project" value="TreeGrafter"/>
</dbReference>
<dbReference type="EC" id="3.6.4.12" evidence="3"/>
<evidence type="ECO:0000313" key="17">
    <source>
        <dbReference type="EMBL" id="KAF2758659.1"/>
    </source>
</evidence>
<evidence type="ECO:0000256" key="12">
    <source>
        <dbReference type="ARBA" id="ARBA00023163"/>
    </source>
</evidence>
<dbReference type="InterPro" id="IPR027417">
    <property type="entry name" value="P-loop_NTPase"/>
</dbReference>
<keyword evidence="10" id="KW-0238">DNA-binding</keyword>
<dbReference type="Pfam" id="PF00271">
    <property type="entry name" value="Helicase_C"/>
    <property type="match status" value="1"/>
</dbReference>
<keyword evidence="6" id="KW-0347">Helicase</keyword>
<feature type="compositionally biased region" description="Basic and acidic residues" evidence="14">
    <location>
        <begin position="442"/>
        <end position="453"/>
    </location>
</feature>
<feature type="compositionally biased region" description="Acidic residues" evidence="14">
    <location>
        <begin position="607"/>
        <end position="644"/>
    </location>
</feature>
<protein>
    <recommendedName>
        <fullName evidence="3">DNA helicase</fullName>
        <ecNumber evidence="3">3.6.4.12</ecNumber>
    </recommendedName>
</protein>
<dbReference type="GO" id="GO:0005524">
    <property type="term" value="F:ATP binding"/>
    <property type="evidence" value="ECO:0007669"/>
    <property type="project" value="UniProtKB-KW"/>
</dbReference>
<keyword evidence="9" id="KW-0805">Transcription regulation</keyword>
<keyword evidence="8" id="KW-0156">Chromatin regulator</keyword>
<reference evidence="17" key="1">
    <citation type="journal article" date="2020" name="Stud. Mycol.">
        <title>101 Dothideomycetes genomes: a test case for predicting lifestyles and emergence of pathogens.</title>
        <authorList>
            <person name="Haridas S."/>
            <person name="Albert R."/>
            <person name="Binder M."/>
            <person name="Bloem J."/>
            <person name="Labutti K."/>
            <person name="Salamov A."/>
            <person name="Andreopoulos B."/>
            <person name="Baker S."/>
            <person name="Barry K."/>
            <person name="Bills G."/>
            <person name="Bluhm B."/>
            <person name="Cannon C."/>
            <person name="Castanera R."/>
            <person name="Culley D."/>
            <person name="Daum C."/>
            <person name="Ezra D."/>
            <person name="Gonzalez J."/>
            <person name="Henrissat B."/>
            <person name="Kuo A."/>
            <person name="Liang C."/>
            <person name="Lipzen A."/>
            <person name="Lutzoni F."/>
            <person name="Magnuson J."/>
            <person name="Mondo S."/>
            <person name="Nolan M."/>
            <person name="Ohm R."/>
            <person name="Pangilinan J."/>
            <person name="Park H.-J."/>
            <person name="Ramirez L."/>
            <person name="Alfaro M."/>
            <person name="Sun H."/>
            <person name="Tritt A."/>
            <person name="Yoshinaga Y."/>
            <person name="Zwiers L.-H."/>
            <person name="Turgeon B."/>
            <person name="Goodwin S."/>
            <person name="Spatafora J."/>
            <person name="Crous P."/>
            <person name="Grigoriev I."/>
        </authorList>
    </citation>
    <scope>NUCLEOTIDE SEQUENCE</scope>
    <source>
        <strain evidence="17">CBS 121739</strain>
    </source>
</reference>
<feature type="compositionally biased region" description="Polar residues" evidence="14">
    <location>
        <begin position="659"/>
        <end position="677"/>
    </location>
</feature>
<dbReference type="PROSITE" id="PS51194">
    <property type="entry name" value="HELICASE_CTER"/>
    <property type="match status" value="1"/>
</dbReference>
<feature type="compositionally biased region" description="Basic and acidic residues" evidence="14">
    <location>
        <begin position="573"/>
        <end position="583"/>
    </location>
</feature>
<dbReference type="GeneID" id="54482530"/>
<feature type="compositionally biased region" description="Basic and acidic residues" evidence="14">
    <location>
        <begin position="422"/>
        <end position="432"/>
    </location>
</feature>
<comment type="similarity">
    <text evidence="2">Belongs to the SNF2/RAD54 helicase family. SWR1 subfamily.</text>
</comment>
<keyword evidence="13" id="KW-0539">Nucleus</keyword>
<name>A0A6A6W8Y3_9PEZI</name>
<feature type="region of interest" description="Disordered" evidence="14">
    <location>
        <begin position="1"/>
        <end position="231"/>
    </location>
</feature>
<evidence type="ECO:0000259" key="15">
    <source>
        <dbReference type="PROSITE" id="PS51192"/>
    </source>
</evidence>
<feature type="region of interest" description="Disordered" evidence="14">
    <location>
        <begin position="397"/>
        <end position="583"/>
    </location>
</feature>
<feature type="region of interest" description="Disordered" evidence="14">
    <location>
        <begin position="599"/>
        <end position="646"/>
    </location>
</feature>
<keyword evidence="7" id="KW-0067">ATP-binding</keyword>
<dbReference type="PROSITE" id="PS51192">
    <property type="entry name" value="HELICASE_ATP_BIND_1"/>
    <property type="match status" value="1"/>
</dbReference>
<feature type="compositionally biased region" description="Acidic residues" evidence="14">
    <location>
        <begin position="412"/>
        <end position="421"/>
    </location>
</feature>
<dbReference type="RefSeq" id="XP_033601110.1">
    <property type="nucleotide sequence ID" value="XM_033741476.1"/>
</dbReference>
<feature type="compositionally biased region" description="Pro residues" evidence="14">
    <location>
        <begin position="123"/>
        <end position="136"/>
    </location>
</feature>
<feature type="compositionally biased region" description="Basic and acidic residues" evidence="14">
    <location>
        <begin position="1482"/>
        <end position="1491"/>
    </location>
</feature>
<dbReference type="Pfam" id="PF00176">
    <property type="entry name" value="SNF2-rel_dom"/>
    <property type="match status" value="1"/>
</dbReference>
<dbReference type="InterPro" id="IPR014001">
    <property type="entry name" value="Helicase_ATP-bd"/>
</dbReference>
<feature type="non-terminal residue" evidence="17">
    <location>
        <position position="1512"/>
    </location>
</feature>
<dbReference type="GO" id="GO:0006338">
    <property type="term" value="P:chromatin remodeling"/>
    <property type="evidence" value="ECO:0007669"/>
    <property type="project" value="TreeGrafter"/>
</dbReference>
<dbReference type="FunFam" id="3.40.50.10810:FF:000005">
    <property type="entry name" value="Photoperiod-independent early flowering 1"/>
    <property type="match status" value="1"/>
</dbReference>
<feature type="compositionally biased region" description="Polar residues" evidence="14">
    <location>
        <begin position="51"/>
        <end position="64"/>
    </location>
</feature>
<evidence type="ECO:0000313" key="18">
    <source>
        <dbReference type="Proteomes" id="UP000799437"/>
    </source>
</evidence>
<dbReference type="InterPro" id="IPR049730">
    <property type="entry name" value="SNF2/RAD54-like_C"/>
</dbReference>
<dbReference type="SMART" id="SM00490">
    <property type="entry name" value="HELICc"/>
    <property type="match status" value="1"/>
</dbReference>
<dbReference type="EMBL" id="ML996571">
    <property type="protein sequence ID" value="KAF2758659.1"/>
    <property type="molecule type" value="Genomic_DNA"/>
</dbReference>
<dbReference type="InterPro" id="IPR001650">
    <property type="entry name" value="Helicase_C-like"/>
</dbReference>
<accession>A0A6A6W8Y3</accession>
<dbReference type="SUPFAM" id="SSF52540">
    <property type="entry name" value="P-loop containing nucleoside triphosphate hydrolases"/>
    <property type="match status" value="2"/>
</dbReference>
<evidence type="ECO:0000256" key="1">
    <source>
        <dbReference type="ARBA" id="ARBA00004123"/>
    </source>
</evidence>
<evidence type="ECO:0000256" key="6">
    <source>
        <dbReference type="ARBA" id="ARBA00022806"/>
    </source>
</evidence>
<dbReference type="GO" id="GO:0000812">
    <property type="term" value="C:Swr1 complex"/>
    <property type="evidence" value="ECO:0007669"/>
    <property type="project" value="TreeGrafter"/>
</dbReference>
<dbReference type="PANTHER" id="PTHR45685">
    <property type="entry name" value="HELICASE SRCAP-RELATED"/>
    <property type="match status" value="1"/>
</dbReference>
<dbReference type="SMART" id="SM00487">
    <property type="entry name" value="DEXDc"/>
    <property type="match status" value="1"/>
</dbReference>
<keyword evidence="5" id="KW-0378">Hydrolase</keyword>
<dbReference type="InterPro" id="IPR000330">
    <property type="entry name" value="SNF2_N"/>
</dbReference>
<keyword evidence="12" id="KW-0804">Transcription</keyword>
<dbReference type="PANTHER" id="PTHR45685:SF1">
    <property type="entry name" value="HELICASE SRCAP"/>
    <property type="match status" value="1"/>
</dbReference>
<feature type="compositionally biased region" description="Polar residues" evidence="14">
    <location>
        <begin position="75"/>
        <end position="89"/>
    </location>
</feature>
<feature type="region of interest" description="Disordered" evidence="14">
    <location>
        <begin position="659"/>
        <end position="682"/>
    </location>
</feature>
<dbReference type="GO" id="GO:0003678">
    <property type="term" value="F:DNA helicase activity"/>
    <property type="evidence" value="ECO:0007669"/>
    <property type="project" value="UniProtKB-EC"/>
</dbReference>
<comment type="subcellular location">
    <subcellularLocation>
        <location evidence="1">Nucleus</location>
    </subcellularLocation>
</comment>
<proteinExistence type="inferred from homology"/>
<evidence type="ECO:0000256" key="5">
    <source>
        <dbReference type="ARBA" id="ARBA00022801"/>
    </source>
</evidence>
<dbReference type="Gene3D" id="3.40.50.300">
    <property type="entry name" value="P-loop containing nucleotide triphosphate hydrolases"/>
    <property type="match status" value="1"/>
</dbReference>